<keyword evidence="2" id="KW-1185">Reference proteome</keyword>
<sequence>MRYPIANVEEKLVDDVGSLMESNVKYQNRRTGLVVSCPTPSIISIVLESWSTSSDKPQSPFRMKGSNLIKALSSSFLNFFAIRELTHVPENLYL</sequence>
<reference evidence="1" key="1">
    <citation type="submission" date="2023-08" db="EMBL/GenBank/DDBJ databases">
        <title>A de novo genome assembly of Solanum verrucosum Schlechtendal, a Mexican diploid species geographically isolated from the other diploid A-genome species in potato relatives.</title>
        <authorList>
            <person name="Hosaka K."/>
        </authorList>
    </citation>
    <scope>NUCLEOTIDE SEQUENCE</scope>
    <source>
        <tissue evidence="1">Young leaves</tissue>
    </source>
</reference>
<proteinExistence type="predicted"/>
<accession>A0AAF0U7U0</accession>
<evidence type="ECO:0000313" key="2">
    <source>
        <dbReference type="Proteomes" id="UP001234989"/>
    </source>
</evidence>
<gene>
    <name evidence="1" type="ORF">MTR67_034242</name>
</gene>
<dbReference type="Proteomes" id="UP001234989">
    <property type="component" value="Chromosome 8"/>
</dbReference>
<dbReference type="EMBL" id="CP133619">
    <property type="protein sequence ID" value="WMV40857.1"/>
    <property type="molecule type" value="Genomic_DNA"/>
</dbReference>
<organism evidence="1 2">
    <name type="scientific">Solanum verrucosum</name>
    <dbReference type="NCBI Taxonomy" id="315347"/>
    <lineage>
        <taxon>Eukaryota</taxon>
        <taxon>Viridiplantae</taxon>
        <taxon>Streptophyta</taxon>
        <taxon>Embryophyta</taxon>
        <taxon>Tracheophyta</taxon>
        <taxon>Spermatophyta</taxon>
        <taxon>Magnoliopsida</taxon>
        <taxon>eudicotyledons</taxon>
        <taxon>Gunneridae</taxon>
        <taxon>Pentapetalae</taxon>
        <taxon>asterids</taxon>
        <taxon>lamiids</taxon>
        <taxon>Solanales</taxon>
        <taxon>Solanaceae</taxon>
        <taxon>Solanoideae</taxon>
        <taxon>Solaneae</taxon>
        <taxon>Solanum</taxon>
    </lineage>
</organism>
<evidence type="ECO:0000313" key="1">
    <source>
        <dbReference type="EMBL" id="WMV40857.1"/>
    </source>
</evidence>
<protein>
    <submittedName>
        <fullName evidence="1">Uncharacterized protein</fullName>
    </submittedName>
</protein>
<dbReference type="AlphaFoldDB" id="A0AAF0U7U0"/>
<name>A0AAF0U7U0_SOLVR</name>